<organism evidence="3 4">
    <name type="scientific">Populus tomentosa</name>
    <name type="common">Chinese white poplar</name>
    <dbReference type="NCBI Taxonomy" id="118781"/>
    <lineage>
        <taxon>Eukaryota</taxon>
        <taxon>Viridiplantae</taxon>
        <taxon>Streptophyta</taxon>
        <taxon>Embryophyta</taxon>
        <taxon>Tracheophyta</taxon>
        <taxon>Spermatophyta</taxon>
        <taxon>Magnoliopsida</taxon>
        <taxon>eudicotyledons</taxon>
        <taxon>Gunneridae</taxon>
        <taxon>Pentapetalae</taxon>
        <taxon>rosids</taxon>
        <taxon>fabids</taxon>
        <taxon>Malpighiales</taxon>
        <taxon>Salicaceae</taxon>
        <taxon>Saliceae</taxon>
        <taxon>Populus</taxon>
    </lineage>
</organism>
<reference evidence="3" key="1">
    <citation type="journal article" date="2020" name="bioRxiv">
        <title>Hybrid origin of Populus tomentosa Carr. identified through genome sequencing and phylogenomic analysis.</title>
        <authorList>
            <person name="An X."/>
            <person name="Gao K."/>
            <person name="Chen Z."/>
            <person name="Li J."/>
            <person name="Yang X."/>
            <person name="Yang X."/>
            <person name="Zhou J."/>
            <person name="Guo T."/>
            <person name="Zhao T."/>
            <person name="Huang S."/>
            <person name="Miao D."/>
            <person name="Khan W.U."/>
            <person name="Rao P."/>
            <person name="Ye M."/>
            <person name="Lei B."/>
            <person name="Liao W."/>
            <person name="Wang J."/>
            <person name="Ji L."/>
            <person name="Li Y."/>
            <person name="Guo B."/>
            <person name="Mustafa N.S."/>
            <person name="Li S."/>
            <person name="Yun Q."/>
            <person name="Keller S.R."/>
            <person name="Mao J."/>
            <person name="Zhang R."/>
            <person name="Strauss S.H."/>
        </authorList>
    </citation>
    <scope>NUCLEOTIDE SEQUENCE</scope>
    <source>
        <strain evidence="3">GM15</strain>
        <tissue evidence="3">Leaf</tissue>
    </source>
</reference>
<evidence type="ECO:0000313" key="3">
    <source>
        <dbReference type="EMBL" id="KAG6791460.1"/>
    </source>
</evidence>
<dbReference type="Proteomes" id="UP000886885">
    <property type="component" value="Chromosome 1A"/>
</dbReference>
<feature type="repeat" description="PPR" evidence="1">
    <location>
        <begin position="32"/>
        <end position="66"/>
    </location>
</feature>
<evidence type="ECO:0008006" key="5">
    <source>
        <dbReference type="Google" id="ProtNLM"/>
    </source>
</evidence>
<dbReference type="Pfam" id="PF01535">
    <property type="entry name" value="PPR"/>
    <property type="match status" value="2"/>
</dbReference>
<protein>
    <recommendedName>
        <fullName evidence="5">Pentatricopeptide repeat-containing protein</fullName>
    </recommendedName>
</protein>
<dbReference type="OrthoDB" id="1938089at2759"/>
<evidence type="ECO:0000256" key="1">
    <source>
        <dbReference type="PROSITE-ProRule" id="PRU00708"/>
    </source>
</evidence>
<accession>A0A8X8DGC4</accession>
<comment type="caution">
    <text evidence="3">The sequence shown here is derived from an EMBL/GenBank/DDBJ whole genome shotgun (WGS) entry which is preliminary data.</text>
</comment>
<gene>
    <name evidence="3" type="ORF">POTOM_000581</name>
</gene>
<dbReference type="NCBIfam" id="TIGR00756">
    <property type="entry name" value="PPR"/>
    <property type="match status" value="1"/>
</dbReference>
<evidence type="ECO:0000313" key="4">
    <source>
        <dbReference type="Proteomes" id="UP000886885"/>
    </source>
</evidence>
<feature type="region of interest" description="Disordered" evidence="2">
    <location>
        <begin position="222"/>
        <end position="242"/>
    </location>
</feature>
<name>A0A8X8DGC4_POPTO</name>
<keyword evidence="4" id="KW-1185">Reference proteome</keyword>
<evidence type="ECO:0000256" key="2">
    <source>
        <dbReference type="SAM" id="MobiDB-lite"/>
    </source>
</evidence>
<dbReference type="EMBL" id="JAAWWB010000001">
    <property type="protein sequence ID" value="KAG6791460.1"/>
    <property type="molecule type" value="Genomic_DNA"/>
</dbReference>
<dbReference type="PROSITE" id="PS51375">
    <property type="entry name" value="PPR"/>
    <property type="match status" value="1"/>
</dbReference>
<sequence length="242" mass="27472">MLITSYIKKKRPKEALKVYNWMLRPGSPCKVEKIVFCVLVNGLCEIGWVLEGLKVLKDMVSVGFLPIGGLKERVYRSLLSEARVKEAVELDKALCDCFEDVGGEGDKKVIDLLDSLIRNWSDKNSQFHELNLVFVCFDASAEVCISFDCFSEAREDPSSCLNLSRLYHPSLYPVKYPQRITIEDFRSYLNYQLVELPFPKFAGAITKASIWRLSELGMLKRRGKVPPQKGQGRGAVKRNKGK</sequence>
<proteinExistence type="predicted"/>
<dbReference type="AlphaFoldDB" id="A0A8X8DGC4"/>
<dbReference type="InterPro" id="IPR002885">
    <property type="entry name" value="PPR_rpt"/>
</dbReference>